<evidence type="ECO:0000313" key="3">
    <source>
        <dbReference type="Proteomes" id="UP000273854"/>
    </source>
</evidence>
<dbReference type="OrthoDB" id="6353266at2"/>
<accession>A0A3M5P6C9</accession>
<sequence>MLEFEIDRHGLPWSKHAYLLLNAINAPDLRRKICEWEVSEASTMLFLQTRFSGLLDCSPALIQIDGPHDPMLAHFLAHARDEWGLLLFSNVDRKTLIHHLRWLMFVDQPSGRSCYLNLSDPPVANALFGLDDADHRLFGPIDQLHAADKTTKRWHAHSRRGEAVPPAFTVPYRLSTEQIDALRNVAFRQVVINLDRHLLRFFPGYLPDAPLKSRHEQVLALANTAYDNGFKSEADVFHYANVMGFLATQPDDSHPDIRALLSNTSALPPSQRIEQANWLVVQRTREQEEGAQ</sequence>
<dbReference type="InterPro" id="IPR025391">
    <property type="entry name" value="DUF4123"/>
</dbReference>
<proteinExistence type="predicted"/>
<feature type="domain" description="DUF4123" evidence="1">
    <location>
        <begin position="18"/>
        <end position="128"/>
    </location>
</feature>
<dbReference type="EMBL" id="RBTP01000043">
    <property type="protein sequence ID" value="RMT80289.1"/>
    <property type="molecule type" value="Genomic_DNA"/>
</dbReference>
<dbReference type="Proteomes" id="UP000273854">
    <property type="component" value="Unassembled WGS sequence"/>
</dbReference>
<reference evidence="2 3" key="1">
    <citation type="submission" date="2018-08" db="EMBL/GenBank/DDBJ databases">
        <title>Recombination of ecologically and evolutionarily significant loci maintains genetic cohesion in the Pseudomonas syringae species complex.</title>
        <authorList>
            <person name="Dillon M."/>
            <person name="Thakur S."/>
            <person name="Almeida R.N.D."/>
            <person name="Weir B.S."/>
            <person name="Guttman D.S."/>
        </authorList>
    </citation>
    <scope>NUCLEOTIDE SEQUENCE [LARGE SCALE GENOMIC DNA]</scope>
    <source>
        <strain evidence="2 3">ICMP 19473</strain>
    </source>
</reference>
<dbReference type="AlphaFoldDB" id="A0A3M5P6C9"/>
<dbReference type="RefSeq" id="WP_122209039.1">
    <property type="nucleotide sequence ID" value="NZ_JAAMQQ010000003.1"/>
</dbReference>
<organism evidence="2 3">
    <name type="scientific">Pseudomonas viridiflava</name>
    <name type="common">Phytomonas viridiflava</name>
    <dbReference type="NCBI Taxonomy" id="33069"/>
    <lineage>
        <taxon>Bacteria</taxon>
        <taxon>Pseudomonadati</taxon>
        <taxon>Pseudomonadota</taxon>
        <taxon>Gammaproteobacteria</taxon>
        <taxon>Pseudomonadales</taxon>
        <taxon>Pseudomonadaceae</taxon>
        <taxon>Pseudomonas</taxon>
    </lineage>
</organism>
<comment type="caution">
    <text evidence="2">The sequence shown here is derived from an EMBL/GenBank/DDBJ whole genome shotgun (WGS) entry which is preliminary data.</text>
</comment>
<name>A0A3M5P6C9_PSEVI</name>
<evidence type="ECO:0000259" key="1">
    <source>
        <dbReference type="Pfam" id="PF13503"/>
    </source>
</evidence>
<dbReference type="Pfam" id="PF13503">
    <property type="entry name" value="DUF4123"/>
    <property type="match status" value="1"/>
</dbReference>
<evidence type="ECO:0000313" key="2">
    <source>
        <dbReference type="EMBL" id="RMT80289.1"/>
    </source>
</evidence>
<gene>
    <name evidence="2" type="ORF">ALP40_03238</name>
</gene>
<protein>
    <recommendedName>
        <fullName evidence="1">DUF4123 domain-containing protein</fullName>
    </recommendedName>
</protein>